<feature type="transmembrane region" description="Helical" evidence="6">
    <location>
        <begin position="158"/>
        <end position="175"/>
    </location>
</feature>
<dbReference type="EMBL" id="JARPUR010000001">
    <property type="protein sequence ID" value="KAK4885714.1"/>
    <property type="molecule type" value="Genomic_DNA"/>
</dbReference>
<dbReference type="InterPro" id="IPR043130">
    <property type="entry name" value="CDP-OH_PTrfase_TM_dom"/>
</dbReference>
<dbReference type="GO" id="GO:0005789">
    <property type="term" value="C:endoplasmic reticulum membrane"/>
    <property type="evidence" value="ECO:0007669"/>
    <property type="project" value="TreeGrafter"/>
</dbReference>
<reference evidence="8" key="1">
    <citation type="submission" date="2023-01" db="EMBL/GenBank/DDBJ databases">
        <title>Key to firefly adult light organ development and bioluminescence: homeobox transcription factors regulate luciferase expression and transportation to peroxisome.</title>
        <authorList>
            <person name="Fu X."/>
        </authorList>
    </citation>
    <scope>NUCLEOTIDE SEQUENCE [LARGE SCALE GENOMIC DNA]</scope>
</reference>
<feature type="transmembrane region" description="Helical" evidence="6">
    <location>
        <begin position="51"/>
        <end position="75"/>
    </location>
</feature>
<evidence type="ECO:0000256" key="5">
    <source>
        <dbReference type="RuleBase" id="RU003750"/>
    </source>
</evidence>
<dbReference type="Gene3D" id="1.20.120.1760">
    <property type="match status" value="1"/>
</dbReference>
<keyword evidence="8" id="KW-1185">Reference proteome</keyword>
<dbReference type="PANTHER" id="PTHR10414:SF71">
    <property type="entry name" value="FI05338P"/>
    <property type="match status" value="1"/>
</dbReference>
<organism evidence="7 8">
    <name type="scientific">Aquatica leii</name>
    <dbReference type="NCBI Taxonomy" id="1421715"/>
    <lineage>
        <taxon>Eukaryota</taxon>
        <taxon>Metazoa</taxon>
        <taxon>Ecdysozoa</taxon>
        <taxon>Arthropoda</taxon>
        <taxon>Hexapoda</taxon>
        <taxon>Insecta</taxon>
        <taxon>Pterygota</taxon>
        <taxon>Neoptera</taxon>
        <taxon>Endopterygota</taxon>
        <taxon>Coleoptera</taxon>
        <taxon>Polyphaga</taxon>
        <taxon>Elateriformia</taxon>
        <taxon>Elateroidea</taxon>
        <taxon>Lampyridae</taxon>
        <taxon>Luciolinae</taxon>
        <taxon>Aquatica</taxon>
    </lineage>
</organism>
<keyword evidence="6" id="KW-1133">Transmembrane helix</keyword>
<evidence type="ECO:0000313" key="8">
    <source>
        <dbReference type="Proteomes" id="UP001353858"/>
    </source>
</evidence>
<feature type="transmembrane region" description="Helical" evidence="6">
    <location>
        <begin position="227"/>
        <end position="249"/>
    </location>
</feature>
<dbReference type="InterPro" id="IPR000462">
    <property type="entry name" value="CDP-OH_P_trans"/>
</dbReference>
<evidence type="ECO:0000256" key="2">
    <source>
        <dbReference type="ARBA" id="ARBA00010441"/>
    </source>
</evidence>
<dbReference type="PANTHER" id="PTHR10414">
    <property type="entry name" value="ETHANOLAMINEPHOSPHOTRANSFERASE"/>
    <property type="match status" value="1"/>
</dbReference>
<dbReference type="GO" id="GO:0004307">
    <property type="term" value="F:ethanolaminephosphotransferase activity"/>
    <property type="evidence" value="ECO:0007669"/>
    <property type="project" value="TreeGrafter"/>
</dbReference>
<evidence type="ECO:0000256" key="4">
    <source>
        <dbReference type="ARBA" id="ARBA00023136"/>
    </source>
</evidence>
<dbReference type="Proteomes" id="UP001353858">
    <property type="component" value="Unassembled WGS sequence"/>
</dbReference>
<evidence type="ECO:0008006" key="9">
    <source>
        <dbReference type="Google" id="ProtNLM"/>
    </source>
</evidence>
<feature type="transmembrane region" description="Helical" evidence="6">
    <location>
        <begin position="324"/>
        <end position="343"/>
    </location>
</feature>
<comment type="similarity">
    <text evidence="2 5">Belongs to the CDP-alcohol phosphatidyltransferase class-I family.</text>
</comment>
<dbReference type="GO" id="GO:0005794">
    <property type="term" value="C:Golgi apparatus"/>
    <property type="evidence" value="ECO:0007669"/>
    <property type="project" value="TreeGrafter"/>
</dbReference>
<dbReference type="AlphaFoldDB" id="A0AAN7PGI5"/>
<keyword evidence="3 5" id="KW-0808">Transferase</keyword>
<proteinExistence type="inferred from homology"/>
<evidence type="ECO:0000256" key="1">
    <source>
        <dbReference type="ARBA" id="ARBA00004370"/>
    </source>
</evidence>
<dbReference type="InterPro" id="IPR014472">
    <property type="entry name" value="CHOPT"/>
</dbReference>
<name>A0AAN7PGI5_9COLE</name>
<feature type="transmembrane region" description="Helical" evidence="6">
    <location>
        <begin position="187"/>
        <end position="207"/>
    </location>
</feature>
<evidence type="ECO:0000313" key="7">
    <source>
        <dbReference type="EMBL" id="KAK4885714.1"/>
    </source>
</evidence>
<dbReference type="PROSITE" id="PS00379">
    <property type="entry name" value="CDP_ALCOHOL_P_TRANSF"/>
    <property type="match status" value="1"/>
</dbReference>
<feature type="transmembrane region" description="Helical" evidence="6">
    <location>
        <begin position="294"/>
        <end position="312"/>
    </location>
</feature>
<comment type="caution">
    <text evidence="7">The sequence shown here is derived from an EMBL/GenBank/DDBJ whole genome shotgun (WGS) entry which is preliminary data.</text>
</comment>
<keyword evidence="4 6" id="KW-0472">Membrane</keyword>
<dbReference type="InterPro" id="IPR048254">
    <property type="entry name" value="CDP_ALCOHOL_P_TRANSF_CS"/>
</dbReference>
<dbReference type="GO" id="GO:0006646">
    <property type="term" value="P:phosphatidylethanolamine biosynthetic process"/>
    <property type="evidence" value="ECO:0007669"/>
    <property type="project" value="TreeGrafter"/>
</dbReference>
<feature type="transmembrane region" description="Helical" evidence="6">
    <location>
        <begin position="261"/>
        <end position="282"/>
    </location>
</feature>
<accession>A0AAN7PGI5</accession>
<evidence type="ECO:0000256" key="3">
    <source>
        <dbReference type="ARBA" id="ARBA00022679"/>
    </source>
</evidence>
<sequence>MEKEYLTSEQLIGFEHYKYSCKDTSPLSKYVMHPYWNRVVEYCPKWVAPNLLTFMGFIFAIAIFFLFTIADYYFLASDTEHPEVLPLPKWTFTVAAVSLFIAYTLDGIDGKQARRTGSSSPLGELFDHGIDSYTASLIPIAVYSVFGRGTAFSINSVHFYFLLWNVLVNFHLCHWEKYNTGVLFLPWGYDITMCCTVLTFILSGIWGNELWQFVLPGDITIGKMLEVLIYGTALFSNLPTVLWNVYLSYKERTGYMRSLPEALRPFVPVVIFFIICVIWVLNSPSNILQSDPRPVYFFTGTIFSNICCRLIVAQMSSSRSEIFNWLLFPTAALAFLSIVSKSAQFEIGLAYALCVLSALAHIHYAYCVVRQMCRHFRIYCFSLRQHTD</sequence>
<evidence type="ECO:0000256" key="6">
    <source>
        <dbReference type="SAM" id="Phobius"/>
    </source>
</evidence>
<gene>
    <name evidence="7" type="ORF">RN001_001985</name>
</gene>
<dbReference type="FunFam" id="1.20.120.1760:FF:000016">
    <property type="entry name" value="ethanolaminephosphotransferase 1"/>
    <property type="match status" value="1"/>
</dbReference>
<protein>
    <recommendedName>
        <fullName evidence="9">Ethanolaminephosphotransferase 1</fullName>
    </recommendedName>
</protein>
<keyword evidence="6" id="KW-0812">Transmembrane</keyword>
<comment type="subcellular location">
    <subcellularLocation>
        <location evidence="1">Membrane</location>
    </subcellularLocation>
</comment>
<dbReference type="PIRSF" id="PIRSF015665">
    <property type="entry name" value="CHOPT"/>
    <property type="match status" value="1"/>
</dbReference>
<feature type="transmembrane region" description="Helical" evidence="6">
    <location>
        <begin position="349"/>
        <end position="369"/>
    </location>
</feature>
<dbReference type="Pfam" id="PF01066">
    <property type="entry name" value="CDP-OH_P_transf"/>
    <property type="match status" value="1"/>
</dbReference>